<reference evidence="2 3" key="1">
    <citation type="journal article" date="2019" name="Int. J. Syst. Evol. Microbiol.">
        <title>The Global Catalogue of Microorganisms (GCM) 10K type strain sequencing project: providing services to taxonomists for standard genome sequencing and annotation.</title>
        <authorList>
            <consortium name="The Broad Institute Genomics Platform"/>
            <consortium name="The Broad Institute Genome Sequencing Center for Infectious Disease"/>
            <person name="Wu L."/>
            <person name="Ma J."/>
        </authorList>
    </citation>
    <scope>NUCLEOTIDE SEQUENCE [LARGE SCALE GENOMIC DNA]</scope>
    <source>
        <strain evidence="2 3">DSM 29988</strain>
    </source>
</reference>
<accession>A0ABD5ZBA0</accession>
<evidence type="ECO:0000313" key="2">
    <source>
        <dbReference type="EMBL" id="MFC7202436.1"/>
    </source>
</evidence>
<organism evidence="2 3">
    <name type="scientific">Haloferax namakaokahaiae</name>
    <dbReference type="NCBI Taxonomy" id="1748331"/>
    <lineage>
        <taxon>Archaea</taxon>
        <taxon>Methanobacteriati</taxon>
        <taxon>Methanobacteriota</taxon>
        <taxon>Stenosarchaea group</taxon>
        <taxon>Halobacteria</taxon>
        <taxon>Halobacteriales</taxon>
        <taxon>Haloferacaceae</taxon>
        <taxon>Haloferax</taxon>
    </lineage>
</organism>
<dbReference type="AlphaFoldDB" id="A0ABD5ZBA0"/>
<gene>
    <name evidence="2" type="ORF">ACFQJC_02840</name>
</gene>
<evidence type="ECO:0000313" key="3">
    <source>
        <dbReference type="Proteomes" id="UP001596481"/>
    </source>
</evidence>
<dbReference type="Proteomes" id="UP001596481">
    <property type="component" value="Unassembled WGS sequence"/>
</dbReference>
<proteinExistence type="predicted"/>
<protein>
    <submittedName>
        <fullName evidence="2">Uncharacterized protein</fullName>
    </submittedName>
</protein>
<name>A0ABD5ZBA0_9EURY</name>
<sequence length="83" mass="9770">MNRHFSDARYYFGRGFDHLYAGLKEETAPLRRRVMRAMGWETEDEAPEPQTRRERVEYGARQAATRGRRVAGDVRRRVGRTGQ</sequence>
<evidence type="ECO:0000256" key="1">
    <source>
        <dbReference type="SAM" id="MobiDB-lite"/>
    </source>
</evidence>
<comment type="caution">
    <text evidence="2">The sequence shown here is derived from an EMBL/GenBank/DDBJ whole genome shotgun (WGS) entry which is preliminary data.</text>
</comment>
<dbReference type="EMBL" id="JBHTAA010000001">
    <property type="protein sequence ID" value="MFC7202436.1"/>
    <property type="molecule type" value="Genomic_DNA"/>
</dbReference>
<dbReference type="RefSeq" id="WP_390221734.1">
    <property type="nucleotide sequence ID" value="NZ_JBHTAA010000001.1"/>
</dbReference>
<feature type="region of interest" description="Disordered" evidence="1">
    <location>
        <begin position="41"/>
        <end position="83"/>
    </location>
</feature>
<keyword evidence="3" id="KW-1185">Reference proteome</keyword>